<reference evidence="2 3" key="1">
    <citation type="submission" date="2016-10" db="EMBL/GenBank/DDBJ databases">
        <title>Draft genome sequence of Coniochaeta ligniaria NRRL30616, a lignocellulolytic fungus for bioabatement of inhibitors in plant biomass hydrolysates.</title>
        <authorList>
            <consortium name="DOE Joint Genome Institute"/>
            <person name="Jimenez D.J."/>
            <person name="Hector R.E."/>
            <person name="Riley R."/>
            <person name="Sun H."/>
            <person name="Grigoriev I.V."/>
            <person name="Van Elsas J.D."/>
            <person name="Nichols N.N."/>
        </authorList>
    </citation>
    <scope>NUCLEOTIDE SEQUENCE [LARGE SCALE GENOMIC DNA]</scope>
    <source>
        <strain evidence="2 3">NRRL 30616</strain>
    </source>
</reference>
<proteinExistence type="predicted"/>
<dbReference type="InParanoid" id="A0A1J7IX67"/>
<name>A0A1J7IX67_9PEZI</name>
<dbReference type="AlphaFoldDB" id="A0A1J7IX67"/>
<dbReference type="Proteomes" id="UP000182658">
    <property type="component" value="Unassembled WGS sequence"/>
</dbReference>
<keyword evidence="3" id="KW-1185">Reference proteome</keyword>
<dbReference type="EMBL" id="KV875095">
    <property type="protein sequence ID" value="OIW32094.1"/>
    <property type="molecule type" value="Genomic_DNA"/>
</dbReference>
<evidence type="ECO:0000256" key="1">
    <source>
        <dbReference type="SAM" id="Phobius"/>
    </source>
</evidence>
<keyword evidence="1" id="KW-0472">Membrane</keyword>
<evidence type="ECO:0000313" key="2">
    <source>
        <dbReference type="EMBL" id="OIW32094.1"/>
    </source>
</evidence>
<keyword evidence="1" id="KW-0812">Transmembrane</keyword>
<sequence length="124" mass="13887">MFVDLGFRAFDSSPRYLQADPDDEMPLLFARVTAHVRPLPLIGLPLCQTRMAEFIPVRYRASAHNARVQVMARLLTPETPNLCAKGCVVIWPLAPFNLTFVLISLSAFLSAQTSRARNYHLAAM</sequence>
<evidence type="ECO:0000313" key="3">
    <source>
        <dbReference type="Proteomes" id="UP000182658"/>
    </source>
</evidence>
<gene>
    <name evidence="2" type="ORF">CONLIGDRAFT_252282</name>
</gene>
<accession>A0A1J7IX67</accession>
<organism evidence="2 3">
    <name type="scientific">Coniochaeta ligniaria NRRL 30616</name>
    <dbReference type="NCBI Taxonomy" id="1408157"/>
    <lineage>
        <taxon>Eukaryota</taxon>
        <taxon>Fungi</taxon>
        <taxon>Dikarya</taxon>
        <taxon>Ascomycota</taxon>
        <taxon>Pezizomycotina</taxon>
        <taxon>Sordariomycetes</taxon>
        <taxon>Sordariomycetidae</taxon>
        <taxon>Coniochaetales</taxon>
        <taxon>Coniochaetaceae</taxon>
        <taxon>Coniochaeta</taxon>
    </lineage>
</organism>
<keyword evidence="1" id="KW-1133">Transmembrane helix</keyword>
<protein>
    <submittedName>
        <fullName evidence="2">Uncharacterized protein</fullName>
    </submittedName>
</protein>
<feature type="transmembrane region" description="Helical" evidence="1">
    <location>
        <begin position="89"/>
        <end position="109"/>
    </location>
</feature>